<dbReference type="SUPFAM" id="SSF54523">
    <property type="entry name" value="Pili subunits"/>
    <property type="match status" value="1"/>
</dbReference>
<protein>
    <submittedName>
        <fullName evidence="2">Prepilin-type N-terminal cleavage/methylation domain protein</fullName>
    </submittedName>
</protein>
<evidence type="ECO:0000313" key="3">
    <source>
        <dbReference type="Proteomes" id="UP000238390"/>
    </source>
</evidence>
<evidence type="ECO:0000256" key="1">
    <source>
        <dbReference type="SAM" id="Phobius"/>
    </source>
</evidence>
<dbReference type="FunFam" id="3.30.700.10:FF:000002">
    <property type="entry name" value="Type 4 fimbrial biogenesis protein PilE"/>
    <property type="match status" value="1"/>
</dbReference>
<dbReference type="InterPro" id="IPR045584">
    <property type="entry name" value="Pilin-like"/>
</dbReference>
<organism evidence="2 3">
    <name type="scientific">Pseudomonas paraeruginosa</name>
    <dbReference type="NCBI Taxonomy" id="2994495"/>
    <lineage>
        <taxon>Bacteria</taxon>
        <taxon>Pseudomonadati</taxon>
        <taxon>Pseudomonadota</taxon>
        <taxon>Gammaproteobacteria</taxon>
        <taxon>Pseudomonadales</taxon>
        <taxon>Pseudomonadaceae</taxon>
        <taxon>Pseudomonas</taxon>
    </lineage>
</organism>
<dbReference type="Pfam" id="PF16732">
    <property type="entry name" value="ComP_DUS"/>
    <property type="match status" value="1"/>
</dbReference>
<gene>
    <name evidence="2" type="ORF">CSB93_0016</name>
</gene>
<accession>A0A2R3J3X2</accession>
<sequence length="141" mass="15256">MTKKEKGFTLLEMMIVVVLIGILLGIAIPSYQNYVIRANRTEGQALLSDAAARQERYYSQNPGVGYTNDVAKLGMSSANSPNNLYSLTIATPTSTTYTLTATPINSQTRDKTCGKLTLNQLGERGAAGKTGNDSTVNDCWR</sequence>
<feature type="transmembrane region" description="Helical" evidence="1">
    <location>
        <begin position="7"/>
        <end position="28"/>
    </location>
</feature>
<reference evidence="2 3" key="1">
    <citation type="submission" date="2018-02" db="EMBL/GenBank/DDBJ databases">
        <title>FDA/CDC Antimicrobial Resistant Isolate Bank Genome Sequencing.</title>
        <authorList>
            <person name="Benahmed F.H."/>
            <person name="Lutgring J.D."/>
            <person name="Yoo B."/>
            <person name="Machado M."/>
            <person name="Brown A."/>
            <person name="McAllister G."/>
            <person name="Perry A."/>
            <person name="Halpin A.L."/>
            <person name="Vavikolanu K."/>
            <person name="Ott S."/>
            <person name="Zhao X."/>
            <person name="Tallon L.J."/>
            <person name="Sadzewicz L."/>
            <person name="Aluvathingal J."/>
            <person name="Nadendla S."/>
            <person name="Voskania-kordi A."/>
            <person name="Simonyan V."/>
            <person name="Patel J."/>
            <person name="Shawar R.M."/>
        </authorList>
    </citation>
    <scope>NUCLEOTIDE SEQUENCE [LARGE SCALE GENOMIC DNA]</scope>
    <source>
        <strain evidence="2 3">AR_0356</strain>
    </source>
</reference>
<evidence type="ECO:0000313" key="2">
    <source>
        <dbReference type="EMBL" id="AVK08884.1"/>
    </source>
</evidence>
<dbReference type="RefSeq" id="WP_034081452.1">
    <property type="nucleotide sequence ID" value="NZ_CP027169.1"/>
</dbReference>
<dbReference type="Proteomes" id="UP000238390">
    <property type="component" value="Chromosome"/>
</dbReference>
<keyword evidence="1" id="KW-0812">Transmembrane</keyword>
<dbReference type="PROSITE" id="PS00409">
    <property type="entry name" value="PROKAR_NTER_METHYL"/>
    <property type="match status" value="1"/>
</dbReference>
<keyword evidence="1" id="KW-0472">Membrane</keyword>
<proteinExistence type="predicted"/>
<keyword evidence="3" id="KW-1185">Reference proteome</keyword>
<dbReference type="InterPro" id="IPR031982">
    <property type="entry name" value="PilE-like"/>
</dbReference>
<dbReference type="InterPro" id="IPR012902">
    <property type="entry name" value="N_methyl_site"/>
</dbReference>
<dbReference type="Pfam" id="PF07963">
    <property type="entry name" value="N_methyl"/>
    <property type="match status" value="1"/>
</dbReference>
<dbReference type="PANTHER" id="PTHR30093">
    <property type="entry name" value="GENERAL SECRETION PATHWAY PROTEIN G"/>
    <property type="match status" value="1"/>
</dbReference>
<dbReference type="AlphaFoldDB" id="A0A2R3J3X2"/>
<dbReference type="NCBIfam" id="TIGR02532">
    <property type="entry name" value="IV_pilin_GFxxxE"/>
    <property type="match status" value="1"/>
</dbReference>
<dbReference type="Gene3D" id="3.30.700.10">
    <property type="entry name" value="Glycoprotein, Type 4 Pilin"/>
    <property type="match status" value="1"/>
</dbReference>
<keyword evidence="1" id="KW-1133">Transmembrane helix</keyword>
<dbReference type="PANTHER" id="PTHR30093:SF47">
    <property type="entry name" value="TYPE IV PILUS NON-CORE MINOR PILIN PILE"/>
    <property type="match status" value="1"/>
</dbReference>
<name>A0A2R3J3X2_9PSED</name>
<dbReference type="EMBL" id="CP027169">
    <property type="protein sequence ID" value="AVK08884.1"/>
    <property type="molecule type" value="Genomic_DNA"/>
</dbReference>